<gene>
    <name evidence="1" type="ordered locus">RC0271</name>
</gene>
<keyword evidence="1" id="KW-0808">Transferase</keyword>
<dbReference type="InterPro" id="IPR027417">
    <property type="entry name" value="P-loop_NTPase"/>
</dbReference>
<dbReference type="HOGENOM" id="CLU_000604_61_9_5"/>
<dbReference type="EMBL" id="AE006914">
    <property type="protein sequence ID" value="AAL02809.1"/>
    <property type="molecule type" value="Genomic_DNA"/>
</dbReference>
<dbReference type="GO" id="GO:0005886">
    <property type="term" value="C:plasma membrane"/>
    <property type="evidence" value="ECO:0007669"/>
    <property type="project" value="TreeGrafter"/>
</dbReference>
<sequence length="75" mass="8853">MMRQQVRLVLKAEKLIQARLKEISDHHTTLIIAHRLSTIIDADEIIVLDNGYIVERGNHKTLLQHKGYYAELWYK</sequence>
<dbReference type="PANTHER" id="PTHR24222">
    <property type="entry name" value="ABC TRANSPORTER B FAMILY"/>
    <property type="match status" value="1"/>
</dbReference>
<accession>Q92IZ8</accession>
<dbReference type="Gene3D" id="3.40.50.300">
    <property type="entry name" value="P-loop containing nucleotide triphosphate hydrolases"/>
    <property type="match status" value="1"/>
</dbReference>
<dbReference type="AlphaFoldDB" id="Q92IZ8"/>
<dbReference type="PIR" id="G97733">
    <property type="entry name" value="G97733"/>
</dbReference>
<dbReference type="GO" id="GO:0008780">
    <property type="term" value="F:acyl-[acyl-carrier-protein]-UDP-N-acetylglucosamine O-acyltransferase activity"/>
    <property type="evidence" value="ECO:0007669"/>
    <property type="project" value="UniProtKB-EC"/>
</dbReference>
<name>Q92IZ8_RICCN</name>
<reference evidence="1 2" key="1">
    <citation type="journal article" date="2001" name="Science">
        <title>Mechanisms of evolution in Rickettsia conorii and R. prowazekii.</title>
        <authorList>
            <person name="Ogata H."/>
            <person name="Audic S."/>
            <person name="Renesto-Audiffren P."/>
            <person name="Fournier P.-E."/>
            <person name="Barbe V."/>
            <person name="Samson D."/>
            <person name="Roux V."/>
            <person name="Cossart P."/>
            <person name="Weissenbach J."/>
            <person name="Claverie J.-M."/>
            <person name="Raoult D."/>
        </authorList>
    </citation>
    <scope>NUCLEOTIDE SEQUENCE [LARGE SCALE GENOMIC DNA]</scope>
    <source>
        <strain evidence="2">ATCC VR-613 / Malish 7</strain>
    </source>
</reference>
<keyword evidence="1" id="KW-0012">Acyltransferase</keyword>
<dbReference type="GO" id="GO:0042626">
    <property type="term" value="F:ATPase-coupled transmembrane transporter activity"/>
    <property type="evidence" value="ECO:0007669"/>
    <property type="project" value="TreeGrafter"/>
</dbReference>
<organism evidence="1 2">
    <name type="scientific">Rickettsia conorii (strain ATCC VR-613 / Malish 7)</name>
    <dbReference type="NCBI Taxonomy" id="272944"/>
    <lineage>
        <taxon>Bacteria</taxon>
        <taxon>Pseudomonadati</taxon>
        <taxon>Pseudomonadota</taxon>
        <taxon>Alphaproteobacteria</taxon>
        <taxon>Rickettsiales</taxon>
        <taxon>Rickettsiaceae</taxon>
        <taxon>Rickettsieae</taxon>
        <taxon>Rickettsia</taxon>
        <taxon>spotted fever group</taxon>
    </lineage>
</organism>
<dbReference type="SUPFAM" id="SSF52540">
    <property type="entry name" value="P-loop containing nucleoside triphosphate hydrolases"/>
    <property type="match status" value="1"/>
</dbReference>
<proteinExistence type="predicted"/>
<dbReference type="Proteomes" id="UP000000816">
    <property type="component" value="Chromosome"/>
</dbReference>
<dbReference type="KEGG" id="rco:RC0271"/>
<dbReference type="EC" id="2.3.1.129" evidence="1"/>
<dbReference type="InterPro" id="IPR039421">
    <property type="entry name" value="Type_1_exporter"/>
</dbReference>
<protein>
    <submittedName>
        <fullName evidence="1">Multidrug resistance protein (Atm1)-like protein</fullName>
        <ecNumber evidence="1">2.3.1.129</ecNumber>
    </submittedName>
</protein>
<dbReference type="PANTHER" id="PTHR24222:SF74">
    <property type="entry name" value="ATP-DEPENDENT LIPID A-CORE FLIPPASE"/>
    <property type="match status" value="1"/>
</dbReference>
<evidence type="ECO:0000313" key="2">
    <source>
        <dbReference type="Proteomes" id="UP000000816"/>
    </source>
</evidence>
<evidence type="ECO:0000313" key="1">
    <source>
        <dbReference type="EMBL" id="AAL02809.1"/>
    </source>
</evidence>